<comment type="caution">
    <text evidence="1">The sequence shown here is derived from an EMBL/GenBank/DDBJ whole genome shotgun (WGS) entry which is preliminary data.</text>
</comment>
<sequence>MRHIPSNIPNDQIVKSIYQVFKSAVQFTEITRHQTNNQSTEDYRFTITDIIEYYTALELKRIAIGNHLLPLTQFRTSYKLTYCTKCWKIGHMRFECNEATKCRICLDKFEENVSHQCNRIAKCAQCNEDHWSLDNKCQIIHQHKQDLKHAVEQAVTSGKLQRFHPQDIKKPFVNTGEDFPVLVHSTQAQIPTAWNNQKKENSELLNGLQKINGSMNGLRIDIEVLGKQLIEEDSKILNQDKLIHQQQQNIVLVINQFQTIIKSLTEAMHELDNKTKKR</sequence>
<protein>
    <recommendedName>
        <fullName evidence="4">CCHC-type domain-containing protein</fullName>
    </recommendedName>
</protein>
<dbReference type="EMBL" id="CAJNOW010000055">
    <property type="protein sequence ID" value="CAF1220173.1"/>
    <property type="molecule type" value="Genomic_DNA"/>
</dbReference>
<evidence type="ECO:0008006" key="4">
    <source>
        <dbReference type="Google" id="ProtNLM"/>
    </source>
</evidence>
<dbReference type="Proteomes" id="UP000663834">
    <property type="component" value="Unassembled WGS sequence"/>
</dbReference>
<name>A0A814XTN7_9BILA</name>
<evidence type="ECO:0000313" key="1">
    <source>
        <dbReference type="EMBL" id="CAF1220173.1"/>
    </source>
</evidence>
<evidence type="ECO:0000313" key="3">
    <source>
        <dbReference type="Proteomes" id="UP000663834"/>
    </source>
</evidence>
<proteinExistence type="predicted"/>
<dbReference type="EMBL" id="CAJOBH010225250">
    <property type="protein sequence ID" value="CAF5047192.1"/>
    <property type="molecule type" value="Genomic_DNA"/>
</dbReference>
<dbReference type="OrthoDB" id="10118268at2759"/>
<evidence type="ECO:0000313" key="2">
    <source>
        <dbReference type="EMBL" id="CAF5047192.1"/>
    </source>
</evidence>
<organism evidence="1 3">
    <name type="scientific">Rotaria magnacalcarata</name>
    <dbReference type="NCBI Taxonomy" id="392030"/>
    <lineage>
        <taxon>Eukaryota</taxon>
        <taxon>Metazoa</taxon>
        <taxon>Spiralia</taxon>
        <taxon>Gnathifera</taxon>
        <taxon>Rotifera</taxon>
        <taxon>Eurotatoria</taxon>
        <taxon>Bdelloidea</taxon>
        <taxon>Philodinida</taxon>
        <taxon>Philodinidae</taxon>
        <taxon>Rotaria</taxon>
    </lineage>
</organism>
<gene>
    <name evidence="2" type="ORF">BYL167_LOCUS57627</name>
    <name evidence="1" type="ORF">KQP761_LOCUS764</name>
</gene>
<accession>A0A814XTN7</accession>
<dbReference type="Proteomes" id="UP000681967">
    <property type="component" value="Unassembled WGS sequence"/>
</dbReference>
<dbReference type="AlphaFoldDB" id="A0A814XTN7"/>
<reference evidence="1" key="1">
    <citation type="submission" date="2021-02" db="EMBL/GenBank/DDBJ databases">
        <authorList>
            <person name="Nowell W R."/>
        </authorList>
    </citation>
    <scope>NUCLEOTIDE SEQUENCE</scope>
</reference>